<dbReference type="InterPro" id="IPR047777">
    <property type="entry name" value="LapA-like_RM"/>
</dbReference>
<dbReference type="EMBL" id="JAEDAF010000008">
    <property type="protein sequence ID" value="MBH8580533.1"/>
    <property type="molecule type" value="Genomic_DNA"/>
</dbReference>
<sequence>MSIAVVLSITGQAWARDAEGNLRELRPGDVVEEGEVVVTSADGSVELDFGGGEAGLVVIEPGQEVLMQPELAPDAEVDPEQASVQDEEVEALLAALEDDDGDLFDLLEDPAAGAAGGGGAEGGHGFVRLARITEGVDPLSYQFGVVLTGGPEGGLGEPQLLEEESFPAISVVDAEGGNQVDEAALADGSNPGSAAES</sequence>
<dbReference type="AlphaFoldDB" id="A0ABD4L4I0"/>
<dbReference type="NCBIfam" id="NF033682">
    <property type="entry name" value="retention_LapA"/>
    <property type="match status" value="1"/>
</dbReference>
<dbReference type="Proteomes" id="UP000651738">
    <property type="component" value="Unassembled WGS sequence"/>
</dbReference>
<name>A0ABD4L4I0_9GAMM</name>
<accession>A0ABD4L4I0</accession>
<gene>
    <name evidence="1" type="ORF">I7V36_10560</name>
</gene>
<proteinExistence type="predicted"/>
<organism evidence="1 2">
    <name type="scientific">Bisbaumannia pacifica</name>
    <dbReference type="NCBI Taxonomy" id="77098"/>
    <lineage>
        <taxon>Bacteria</taxon>
        <taxon>Pseudomonadati</taxon>
        <taxon>Pseudomonadota</taxon>
        <taxon>Gammaproteobacteria</taxon>
        <taxon>Oceanospirillales</taxon>
        <taxon>Halomonadaceae</taxon>
        <taxon>Bisbaumannia</taxon>
    </lineage>
</organism>
<reference evidence="1 2" key="1">
    <citation type="submission" date="2020-12" db="EMBL/GenBank/DDBJ databases">
        <title>Draft genome sequence of Halomonas pacifica strain CARE-V15.</title>
        <authorList>
            <person name="Vignesh N."/>
            <person name="Thabitha A."/>
            <person name="Saravanan R."/>
            <person name="Manigandan V."/>
        </authorList>
    </citation>
    <scope>NUCLEOTIDE SEQUENCE [LARGE SCALE GENOMIC DNA]</scope>
    <source>
        <strain evidence="1 2">CARE-V15</strain>
    </source>
</reference>
<dbReference type="RefSeq" id="WP_198057777.1">
    <property type="nucleotide sequence ID" value="NZ_JAEDAF010000008.1"/>
</dbReference>
<evidence type="ECO:0000313" key="1">
    <source>
        <dbReference type="EMBL" id="MBH8580533.1"/>
    </source>
</evidence>
<comment type="caution">
    <text evidence="1">The sequence shown here is derived from an EMBL/GenBank/DDBJ whole genome shotgun (WGS) entry which is preliminary data.</text>
</comment>
<protein>
    <submittedName>
        <fullName evidence="1">Retention module-containing protein</fullName>
    </submittedName>
</protein>
<feature type="non-terminal residue" evidence="1">
    <location>
        <position position="197"/>
    </location>
</feature>
<evidence type="ECO:0000313" key="2">
    <source>
        <dbReference type="Proteomes" id="UP000651738"/>
    </source>
</evidence>